<keyword evidence="1" id="KW-1133">Transmembrane helix</keyword>
<dbReference type="AlphaFoldDB" id="A0A7J7HSU4"/>
<organism evidence="3 4">
    <name type="scientific">Camellia sinensis</name>
    <name type="common">Tea plant</name>
    <name type="synonym">Thea sinensis</name>
    <dbReference type="NCBI Taxonomy" id="4442"/>
    <lineage>
        <taxon>Eukaryota</taxon>
        <taxon>Viridiplantae</taxon>
        <taxon>Streptophyta</taxon>
        <taxon>Embryophyta</taxon>
        <taxon>Tracheophyta</taxon>
        <taxon>Spermatophyta</taxon>
        <taxon>Magnoliopsida</taxon>
        <taxon>eudicotyledons</taxon>
        <taxon>Gunneridae</taxon>
        <taxon>Pentapetalae</taxon>
        <taxon>asterids</taxon>
        <taxon>Ericales</taxon>
        <taxon>Theaceae</taxon>
        <taxon>Camellia</taxon>
    </lineage>
</organism>
<feature type="signal peptide" evidence="2">
    <location>
        <begin position="1"/>
        <end position="19"/>
    </location>
</feature>
<feature type="transmembrane region" description="Helical" evidence="1">
    <location>
        <begin position="80"/>
        <end position="99"/>
    </location>
</feature>
<accession>A0A7J7HSU4</accession>
<dbReference type="Proteomes" id="UP000593564">
    <property type="component" value="Unassembled WGS sequence"/>
</dbReference>
<evidence type="ECO:0000256" key="1">
    <source>
        <dbReference type="SAM" id="Phobius"/>
    </source>
</evidence>
<keyword evidence="1" id="KW-0472">Membrane</keyword>
<evidence type="ECO:0000313" key="4">
    <source>
        <dbReference type="Proteomes" id="UP000593564"/>
    </source>
</evidence>
<name>A0A7J7HSU4_CAMSI</name>
<proteinExistence type="predicted"/>
<evidence type="ECO:0000313" key="3">
    <source>
        <dbReference type="EMBL" id="KAF5955923.1"/>
    </source>
</evidence>
<keyword evidence="2" id="KW-0732">Signal</keyword>
<evidence type="ECO:0000256" key="2">
    <source>
        <dbReference type="SAM" id="SignalP"/>
    </source>
</evidence>
<keyword evidence="4" id="KW-1185">Reference proteome</keyword>
<reference evidence="4" key="1">
    <citation type="journal article" date="2020" name="Nat. Commun.">
        <title>Genome assembly of wild tea tree DASZ reveals pedigree and selection history of tea varieties.</title>
        <authorList>
            <person name="Zhang W."/>
            <person name="Zhang Y."/>
            <person name="Qiu H."/>
            <person name="Guo Y."/>
            <person name="Wan H."/>
            <person name="Zhang X."/>
            <person name="Scossa F."/>
            <person name="Alseekh S."/>
            <person name="Zhang Q."/>
            <person name="Wang P."/>
            <person name="Xu L."/>
            <person name="Schmidt M.H."/>
            <person name="Jia X."/>
            <person name="Li D."/>
            <person name="Zhu A."/>
            <person name="Guo F."/>
            <person name="Chen W."/>
            <person name="Ni D."/>
            <person name="Usadel B."/>
            <person name="Fernie A.R."/>
            <person name="Wen W."/>
        </authorList>
    </citation>
    <scope>NUCLEOTIDE SEQUENCE [LARGE SCALE GENOMIC DNA]</scope>
    <source>
        <strain evidence="4">cv. G240</strain>
    </source>
</reference>
<reference evidence="3 4" key="2">
    <citation type="submission" date="2020-07" db="EMBL/GenBank/DDBJ databases">
        <title>Genome assembly of wild tea tree DASZ reveals pedigree and selection history of tea varieties.</title>
        <authorList>
            <person name="Zhang W."/>
        </authorList>
    </citation>
    <scope>NUCLEOTIDE SEQUENCE [LARGE SCALE GENOMIC DNA]</scope>
    <source>
        <strain evidence="4">cv. G240</strain>
        <tissue evidence="3">Leaf</tissue>
    </source>
</reference>
<feature type="chain" id="PRO_5029643312" evidence="2">
    <location>
        <begin position="20"/>
        <end position="128"/>
    </location>
</feature>
<sequence length="128" mass="14796">MVGETRLLLLKFLVSLLQAIWMVVEDTKDKLYLNLIMLIAFSIIIIVKVKVFVRHDEMRILEEVVVSFLRFMVESIEGKNYVVACLCIFLTMIAIEAVLSPPLDVEKVLRRFVTFGYQSFYQSVNLSS</sequence>
<dbReference type="EMBL" id="JACBKZ010000003">
    <property type="protein sequence ID" value="KAF5955923.1"/>
    <property type="molecule type" value="Genomic_DNA"/>
</dbReference>
<gene>
    <name evidence="3" type="ORF">HYC85_008779</name>
</gene>
<comment type="caution">
    <text evidence="3">The sequence shown here is derived from an EMBL/GenBank/DDBJ whole genome shotgun (WGS) entry which is preliminary data.</text>
</comment>
<feature type="transmembrane region" description="Helical" evidence="1">
    <location>
        <begin position="32"/>
        <end position="53"/>
    </location>
</feature>
<keyword evidence="1" id="KW-0812">Transmembrane</keyword>
<protein>
    <submittedName>
        <fullName evidence="3">Uncharacterized protein</fullName>
    </submittedName>
</protein>